<reference evidence="10 11" key="1">
    <citation type="submission" date="2017-01" db="EMBL/GenBank/DDBJ databases">
        <title>Genome sequencing of Rhodoferax fermentans JCM 7819.</title>
        <authorList>
            <person name="Kim Y.J."/>
            <person name="Farh M.E.-A."/>
            <person name="Yang D.-C."/>
        </authorList>
    </citation>
    <scope>NUCLEOTIDE SEQUENCE [LARGE SCALE GENOMIC DNA]</scope>
    <source>
        <strain evidence="10 11">JCM 7819</strain>
    </source>
</reference>
<dbReference type="GO" id="GO:0015562">
    <property type="term" value="F:efflux transmembrane transporter activity"/>
    <property type="evidence" value="ECO:0007669"/>
    <property type="project" value="InterPro"/>
</dbReference>
<comment type="subcellular location">
    <subcellularLocation>
        <location evidence="9">Cell membrane</location>
        <topology evidence="9">Lipid-anchor</topology>
    </subcellularLocation>
    <subcellularLocation>
        <location evidence="1">Membrane</location>
    </subcellularLocation>
</comment>
<protein>
    <submittedName>
        <fullName evidence="10">RND transporter</fullName>
    </submittedName>
</protein>
<accession>A0A1T1AT00</accession>
<dbReference type="GO" id="GO:0005886">
    <property type="term" value="C:plasma membrane"/>
    <property type="evidence" value="ECO:0007669"/>
    <property type="project" value="UniProtKB-SubCell"/>
</dbReference>
<dbReference type="EMBL" id="MTJN01000002">
    <property type="protein sequence ID" value="OOV07234.1"/>
    <property type="molecule type" value="Genomic_DNA"/>
</dbReference>
<proteinExistence type="inferred from homology"/>
<organism evidence="10 11">
    <name type="scientific">Rhodoferax fermentans</name>
    <dbReference type="NCBI Taxonomy" id="28066"/>
    <lineage>
        <taxon>Bacteria</taxon>
        <taxon>Pseudomonadati</taxon>
        <taxon>Pseudomonadota</taxon>
        <taxon>Betaproteobacteria</taxon>
        <taxon>Burkholderiales</taxon>
        <taxon>Comamonadaceae</taxon>
        <taxon>Rhodoferax</taxon>
    </lineage>
</organism>
<keyword evidence="5 9" id="KW-0732">Signal</keyword>
<gene>
    <name evidence="10" type="ORF">RF819_11280</name>
</gene>
<evidence type="ECO:0000256" key="1">
    <source>
        <dbReference type="ARBA" id="ARBA00004370"/>
    </source>
</evidence>
<sequence>MTKNNKHLLAATLLLGSLAGCADFSGITAQSTLRSATDVGLASAATNPAPAVDAQWWRAFGDDTLDQLVAQALQANPSLKLAQTRIAAAQAASQLSDAARQPQLNAQLNLTQQLYTANGAIPAPLAGTERGSGTAQLAGSWELDFFGKNRAALQAALGNERAAQADAQAARVLLAAQVAQSYFAWVGLTEQRNVANRTLAQREQTLQLVQDRVKAGLDTPLDLRQAQGALPDARLQLETLDEQIALTRNALAALIGTPNQPLALVPKALSAIKPIALGHQLDTNLLGQRADVAAARWRVQAAEKSVDSARAQFYPNINLTAFAGFSSIGFDKLFKSGSEQWGVGPALSLPLFDSGRLRANLGSKTADRDAAVESYNSAVINAVHDAADQLASRQAISRQQAEQAQAAQAAQETYAAAQQRFRSGLLNAQQVLSAETAVLAQRRQATELATRALQNQVALARALGGGFSPSADLPN</sequence>
<evidence type="ECO:0000256" key="8">
    <source>
        <dbReference type="ARBA" id="ARBA00023288"/>
    </source>
</evidence>
<dbReference type="AlphaFoldDB" id="A0A1T1AT00"/>
<name>A0A1T1AT00_RHOFE</name>
<dbReference type="OrthoDB" id="9770517at2"/>
<evidence type="ECO:0000256" key="7">
    <source>
        <dbReference type="ARBA" id="ARBA00023139"/>
    </source>
</evidence>
<dbReference type="SUPFAM" id="SSF56954">
    <property type="entry name" value="Outer membrane efflux proteins (OEP)"/>
    <property type="match status" value="1"/>
</dbReference>
<keyword evidence="7 9" id="KW-0564">Palmitate</keyword>
<dbReference type="Pfam" id="PF02321">
    <property type="entry name" value="OEP"/>
    <property type="match status" value="2"/>
</dbReference>
<dbReference type="Gene3D" id="1.20.1600.10">
    <property type="entry name" value="Outer membrane efflux proteins (OEP)"/>
    <property type="match status" value="1"/>
</dbReference>
<dbReference type="RefSeq" id="WP_078365069.1">
    <property type="nucleotide sequence ID" value="NZ_MTJN01000002.1"/>
</dbReference>
<dbReference type="PANTHER" id="PTHR30203:SF20">
    <property type="entry name" value="MULTIDRUG RESISTANCE OUTER MEMBRANE PROTEIN MDTP-RELATED"/>
    <property type="match status" value="1"/>
</dbReference>
<evidence type="ECO:0000256" key="2">
    <source>
        <dbReference type="ARBA" id="ARBA00007613"/>
    </source>
</evidence>
<keyword evidence="8 9" id="KW-0449">Lipoprotein</keyword>
<comment type="caution">
    <text evidence="10">The sequence shown here is derived from an EMBL/GenBank/DDBJ whole genome shotgun (WGS) entry which is preliminary data.</text>
</comment>
<evidence type="ECO:0000256" key="6">
    <source>
        <dbReference type="ARBA" id="ARBA00023136"/>
    </source>
</evidence>
<dbReference type="PROSITE" id="PS51257">
    <property type="entry name" value="PROKAR_LIPOPROTEIN"/>
    <property type="match status" value="1"/>
</dbReference>
<evidence type="ECO:0000256" key="4">
    <source>
        <dbReference type="ARBA" id="ARBA00022692"/>
    </source>
</evidence>
<evidence type="ECO:0000313" key="11">
    <source>
        <dbReference type="Proteomes" id="UP000190750"/>
    </source>
</evidence>
<dbReference type="InterPro" id="IPR003423">
    <property type="entry name" value="OMP_efflux"/>
</dbReference>
<dbReference type="STRING" id="28066.RF819_11280"/>
<evidence type="ECO:0000256" key="5">
    <source>
        <dbReference type="ARBA" id="ARBA00022729"/>
    </source>
</evidence>
<dbReference type="InterPro" id="IPR010131">
    <property type="entry name" value="MdtP/NodT-like"/>
</dbReference>
<keyword evidence="11" id="KW-1185">Reference proteome</keyword>
<comment type="similarity">
    <text evidence="2 9">Belongs to the outer membrane factor (OMF) (TC 1.B.17) family.</text>
</comment>
<keyword evidence="6 9" id="KW-0472">Membrane</keyword>
<keyword evidence="3 9" id="KW-1134">Transmembrane beta strand</keyword>
<evidence type="ECO:0000256" key="3">
    <source>
        <dbReference type="ARBA" id="ARBA00022452"/>
    </source>
</evidence>
<dbReference type="Proteomes" id="UP000190750">
    <property type="component" value="Unassembled WGS sequence"/>
</dbReference>
<keyword evidence="4 9" id="KW-0812">Transmembrane</keyword>
<feature type="chain" id="PRO_5011818374" evidence="9">
    <location>
        <begin position="23"/>
        <end position="475"/>
    </location>
</feature>
<dbReference type="Gene3D" id="2.20.200.10">
    <property type="entry name" value="Outer membrane efflux proteins (OEP)"/>
    <property type="match status" value="1"/>
</dbReference>
<evidence type="ECO:0000256" key="9">
    <source>
        <dbReference type="RuleBase" id="RU362097"/>
    </source>
</evidence>
<dbReference type="NCBIfam" id="TIGR01845">
    <property type="entry name" value="outer_NodT"/>
    <property type="match status" value="1"/>
</dbReference>
<feature type="signal peptide" evidence="9">
    <location>
        <begin position="1"/>
        <end position="22"/>
    </location>
</feature>
<dbReference type="PANTHER" id="PTHR30203">
    <property type="entry name" value="OUTER MEMBRANE CATION EFFLUX PROTEIN"/>
    <property type="match status" value="1"/>
</dbReference>
<evidence type="ECO:0000313" key="10">
    <source>
        <dbReference type="EMBL" id="OOV07234.1"/>
    </source>
</evidence>